<reference evidence="2" key="1">
    <citation type="journal article" date="2014" name="Int. J. Syst. Evol. Microbiol.">
        <title>Complete genome sequence of Corynebacterium casei LMG S-19264T (=DSM 44701T), isolated from a smear-ripened cheese.</title>
        <authorList>
            <consortium name="US DOE Joint Genome Institute (JGI-PGF)"/>
            <person name="Walter F."/>
            <person name="Albersmeier A."/>
            <person name="Kalinowski J."/>
            <person name="Ruckert C."/>
        </authorList>
    </citation>
    <scope>NUCLEOTIDE SEQUENCE</scope>
    <source>
        <strain evidence="2">CGMCC 1.12924</strain>
    </source>
</reference>
<comment type="caution">
    <text evidence="2">The sequence shown here is derived from an EMBL/GenBank/DDBJ whole genome shotgun (WGS) entry which is preliminary data.</text>
</comment>
<protein>
    <recommendedName>
        <fullName evidence="1">Helix-turn-helix domain-containing protein</fullName>
    </recommendedName>
</protein>
<proteinExistence type="predicted"/>
<evidence type="ECO:0000313" key="2">
    <source>
        <dbReference type="EMBL" id="GGD85905.1"/>
    </source>
</evidence>
<dbReference type="Pfam" id="PF12728">
    <property type="entry name" value="HTH_17"/>
    <property type="match status" value="1"/>
</dbReference>
<accession>A0A8J2Y9B2</accession>
<dbReference type="SUPFAM" id="SSF46955">
    <property type="entry name" value="Putative DNA-binding domain"/>
    <property type="match status" value="1"/>
</dbReference>
<keyword evidence="3" id="KW-1185">Reference proteome</keyword>
<dbReference type="AlphaFoldDB" id="A0A8J2Y9B2"/>
<feature type="domain" description="Helix-turn-helix" evidence="1">
    <location>
        <begin position="42"/>
        <end position="85"/>
    </location>
</feature>
<dbReference type="InterPro" id="IPR041657">
    <property type="entry name" value="HTH_17"/>
</dbReference>
<dbReference type="Proteomes" id="UP000652231">
    <property type="component" value="Unassembled WGS sequence"/>
</dbReference>
<dbReference type="EMBL" id="BMGK01000003">
    <property type="protein sequence ID" value="GGD85905.1"/>
    <property type="molecule type" value="Genomic_DNA"/>
</dbReference>
<name>A0A8J2Y9B2_9FLAO</name>
<dbReference type="RefSeq" id="WP_188439630.1">
    <property type="nucleotide sequence ID" value="NZ_BMGK01000003.1"/>
</dbReference>
<dbReference type="InterPro" id="IPR009061">
    <property type="entry name" value="DNA-bd_dom_put_sf"/>
</dbReference>
<evidence type="ECO:0000259" key="1">
    <source>
        <dbReference type="Pfam" id="PF12728"/>
    </source>
</evidence>
<organism evidence="2 3">
    <name type="scientific">Planktosalinus lacus</name>
    <dbReference type="NCBI Taxonomy" id="1526573"/>
    <lineage>
        <taxon>Bacteria</taxon>
        <taxon>Pseudomonadati</taxon>
        <taxon>Bacteroidota</taxon>
        <taxon>Flavobacteriia</taxon>
        <taxon>Flavobacteriales</taxon>
        <taxon>Flavobacteriaceae</taxon>
        <taxon>Planktosalinus</taxon>
    </lineage>
</organism>
<sequence length="95" mass="11131">MEQATIVNGTTPEKLTSMILAEVRKELKELKEHYQPKEPDDLLTRNETAELLKISLVCLWDWTRKGVLHPLKIGNRTYYSRNEILGRLHQTDKDQ</sequence>
<gene>
    <name evidence="2" type="ORF">GCM10011312_07400</name>
</gene>
<reference evidence="2" key="2">
    <citation type="submission" date="2020-09" db="EMBL/GenBank/DDBJ databases">
        <authorList>
            <person name="Sun Q."/>
            <person name="Zhou Y."/>
        </authorList>
    </citation>
    <scope>NUCLEOTIDE SEQUENCE</scope>
    <source>
        <strain evidence="2">CGMCC 1.12924</strain>
    </source>
</reference>
<evidence type="ECO:0000313" key="3">
    <source>
        <dbReference type="Proteomes" id="UP000652231"/>
    </source>
</evidence>